<sequence length="175" mass="20022">MINAIFWNIRGMRSQKADHRLKNLVKKNKVQFAAIFEPFVHKQKIEVYKRFLEFKHCMSNDIGQMWCFLSEYVNATVISMDDQQMTLQFESNNDDAGIFITAVYAKYTAGERKDLWESLVNIESQVDGAWCIGGDFNVILEPCEKLGGRPHRASKIYDFAGCLDLCGDSDVGYIG</sequence>
<reference evidence="2" key="2">
    <citation type="submission" date="2025-08" db="UniProtKB">
        <authorList>
            <consortium name="RefSeq"/>
        </authorList>
    </citation>
    <scope>IDENTIFICATION</scope>
    <source>
        <tissue evidence="2">Leaf</tissue>
    </source>
</reference>
<reference evidence="1" key="1">
    <citation type="journal article" date="2014" name="Nat. Commun.">
        <title>The tobacco genome sequence and its comparison with those of tomato and potato.</title>
        <authorList>
            <person name="Sierro N."/>
            <person name="Battey J.N."/>
            <person name="Ouadi S."/>
            <person name="Bakaher N."/>
            <person name="Bovet L."/>
            <person name="Willig A."/>
            <person name="Goepfert S."/>
            <person name="Peitsch M.C."/>
            <person name="Ivanov N.V."/>
        </authorList>
    </citation>
    <scope>NUCLEOTIDE SEQUENCE [LARGE SCALE GENOMIC DNA]</scope>
</reference>
<accession>A0AC58RV74</accession>
<dbReference type="Proteomes" id="UP000790787">
    <property type="component" value="Chromosome 8"/>
</dbReference>
<name>A0AC58RV74_TOBAC</name>
<proteinExistence type="predicted"/>
<evidence type="ECO:0000313" key="1">
    <source>
        <dbReference type="Proteomes" id="UP000790787"/>
    </source>
</evidence>
<gene>
    <name evidence="2" type="primary">LOC142163222</name>
</gene>
<organism evidence="1 2">
    <name type="scientific">Nicotiana tabacum</name>
    <name type="common">Common tobacco</name>
    <dbReference type="NCBI Taxonomy" id="4097"/>
    <lineage>
        <taxon>Eukaryota</taxon>
        <taxon>Viridiplantae</taxon>
        <taxon>Streptophyta</taxon>
        <taxon>Embryophyta</taxon>
        <taxon>Tracheophyta</taxon>
        <taxon>Spermatophyta</taxon>
        <taxon>Magnoliopsida</taxon>
        <taxon>eudicotyledons</taxon>
        <taxon>Gunneridae</taxon>
        <taxon>Pentapetalae</taxon>
        <taxon>asterids</taxon>
        <taxon>lamiids</taxon>
        <taxon>Solanales</taxon>
        <taxon>Solanaceae</taxon>
        <taxon>Nicotianoideae</taxon>
        <taxon>Nicotianeae</taxon>
        <taxon>Nicotiana</taxon>
    </lineage>
</organism>
<protein>
    <submittedName>
        <fullName evidence="2">Uncharacterized protein LOC142163222</fullName>
    </submittedName>
</protein>
<evidence type="ECO:0000313" key="2">
    <source>
        <dbReference type="RefSeq" id="XP_075076585.1"/>
    </source>
</evidence>
<keyword evidence="1" id="KW-1185">Reference proteome</keyword>
<dbReference type="RefSeq" id="XP_075076585.1">
    <property type="nucleotide sequence ID" value="XM_075220484.1"/>
</dbReference>